<evidence type="ECO:0000256" key="6">
    <source>
        <dbReference type="ARBA" id="ARBA00023242"/>
    </source>
</evidence>
<evidence type="ECO:0000313" key="10">
    <source>
        <dbReference type="Proteomes" id="UP001590951"/>
    </source>
</evidence>
<accession>A0ABR4BJU8</accession>
<dbReference type="Proteomes" id="UP001590951">
    <property type="component" value="Unassembled WGS sequence"/>
</dbReference>
<evidence type="ECO:0000256" key="1">
    <source>
        <dbReference type="ARBA" id="ARBA00004123"/>
    </source>
</evidence>
<comment type="function">
    <text evidence="7">Component of the EKC/KEOPS complex that is required for the formation of a threonylcarbamoyl group on adenosine at position 37 (t(6)A37) in tRNAs that read codons beginning with adenine. The complex is probably involved in the transfer of the threonylcarbamoyl moiety of threonylcarbamoyl-AMP (TC-AMP) to the N6 group of A37. CGI121 acts as an allosteric effector that regulates the t(6)A activity of the complex. The EKC/KEOPS complex also promotes both telomere uncapping and telomere elongation. The complex is required for efficient recruitment of transcriptional coactivators. CGI121 is not required for tRNA modification.</text>
</comment>
<dbReference type="Pfam" id="PF08617">
    <property type="entry name" value="CGI-121"/>
    <property type="match status" value="1"/>
</dbReference>
<dbReference type="EMBL" id="JBHFEH010000003">
    <property type="protein sequence ID" value="KAL2057933.1"/>
    <property type="molecule type" value="Genomic_DNA"/>
</dbReference>
<comment type="similarity">
    <text evidence="2 8">Belongs to the CGI121/TPRKB family.</text>
</comment>
<gene>
    <name evidence="9" type="ORF">ABVK25_001550</name>
</gene>
<evidence type="ECO:0000256" key="2">
    <source>
        <dbReference type="ARBA" id="ARBA00005546"/>
    </source>
</evidence>
<dbReference type="PANTHER" id="PTHR15840">
    <property type="entry name" value="CGI-121 FAMILY MEMBER"/>
    <property type="match status" value="1"/>
</dbReference>
<evidence type="ECO:0000256" key="7">
    <source>
        <dbReference type="ARBA" id="ARBA00025043"/>
    </source>
</evidence>
<keyword evidence="6 8" id="KW-0539">Nucleus</keyword>
<dbReference type="SUPFAM" id="SSF143870">
    <property type="entry name" value="PF0523-like"/>
    <property type="match status" value="1"/>
</dbReference>
<evidence type="ECO:0000313" key="9">
    <source>
        <dbReference type="EMBL" id="KAL2057933.1"/>
    </source>
</evidence>
<dbReference type="Gene3D" id="3.30.2380.10">
    <property type="entry name" value="CGI121/TPRKB"/>
    <property type="match status" value="1"/>
</dbReference>
<name>A0ABR4BJU8_9LECA</name>
<dbReference type="PANTHER" id="PTHR15840:SF10">
    <property type="entry name" value="EKC_KEOPS COMPLEX SUBUNIT TPRKB"/>
    <property type="match status" value="1"/>
</dbReference>
<comment type="caution">
    <text evidence="9">The sequence shown here is derived from an EMBL/GenBank/DDBJ whole genome shotgun (WGS) entry which is preliminary data.</text>
</comment>
<evidence type="ECO:0000256" key="5">
    <source>
        <dbReference type="ARBA" id="ARBA00022694"/>
    </source>
</evidence>
<evidence type="ECO:0000256" key="4">
    <source>
        <dbReference type="ARBA" id="ARBA00016009"/>
    </source>
</evidence>
<keyword evidence="5" id="KW-0819">tRNA processing</keyword>
<dbReference type="InterPro" id="IPR036504">
    <property type="entry name" value="CGI121/TPRKB_sf"/>
</dbReference>
<keyword evidence="10" id="KW-1185">Reference proteome</keyword>
<evidence type="ECO:0000256" key="3">
    <source>
        <dbReference type="ARBA" id="ARBA00015316"/>
    </source>
</evidence>
<protein>
    <recommendedName>
        <fullName evidence="4">EKC/KEOPS complex subunit CGI121</fullName>
    </recommendedName>
    <alternativeName>
        <fullName evidence="3">EKC/KEOPS complex subunit cgi121</fullName>
    </alternativeName>
</protein>
<organism evidence="9 10">
    <name type="scientific">Lepraria finkii</name>
    <dbReference type="NCBI Taxonomy" id="1340010"/>
    <lineage>
        <taxon>Eukaryota</taxon>
        <taxon>Fungi</taxon>
        <taxon>Dikarya</taxon>
        <taxon>Ascomycota</taxon>
        <taxon>Pezizomycotina</taxon>
        <taxon>Lecanoromycetes</taxon>
        <taxon>OSLEUM clade</taxon>
        <taxon>Lecanoromycetidae</taxon>
        <taxon>Lecanorales</taxon>
        <taxon>Lecanorineae</taxon>
        <taxon>Stereocaulaceae</taxon>
        <taxon>Lepraria</taxon>
    </lineage>
</organism>
<reference evidence="9 10" key="1">
    <citation type="submission" date="2024-09" db="EMBL/GenBank/DDBJ databases">
        <title>Rethinking Asexuality: The Enigmatic Case of Functional Sexual Genes in Lepraria (Stereocaulaceae).</title>
        <authorList>
            <person name="Doellman M."/>
            <person name="Sun Y."/>
            <person name="Barcenas-Pena A."/>
            <person name="Lumbsch H.T."/>
            <person name="Grewe F."/>
        </authorList>
    </citation>
    <scope>NUCLEOTIDE SEQUENCE [LARGE SCALE GENOMIC DNA]</scope>
    <source>
        <strain evidence="9 10">Grewe 0041</strain>
    </source>
</reference>
<evidence type="ECO:0000256" key="8">
    <source>
        <dbReference type="RuleBase" id="RU004398"/>
    </source>
</evidence>
<comment type="subcellular location">
    <subcellularLocation>
        <location evidence="1">Nucleus</location>
    </subcellularLocation>
</comment>
<dbReference type="InterPro" id="IPR013926">
    <property type="entry name" value="CGI121/TPRKB"/>
</dbReference>
<proteinExistence type="inferred from homology"/>
<sequence length="215" mass="23073">MAALQTLHLAHLPPELAVHVALYTDIRNASFLRDQLLQGNPDFEYALVDASVILSTTHALAAVFRAANDHLNGRLKSRNVHSEIVFSLGSNNNIAQSLRTFGISATTTNLLAIKLSTDSSITSSTVSEHLSASTEGKHVEFSDTTLASLADVGKIRKLYKLGDVGENGSKGKRRRKDGTEEGSGLVDGVAVQDVERERKELEVAILGLMALRGAV</sequence>